<reference evidence="2 3" key="1">
    <citation type="submission" date="2012-05" db="EMBL/GenBank/DDBJ databases">
        <authorList>
            <person name="Weinstock G."/>
            <person name="Sodergren E."/>
            <person name="Lobos E.A."/>
            <person name="Fulton L."/>
            <person name="Fulton R."/>
            <person name="Courtney L."/>
            <person name="Fronick C."/>
            <person name="O'Laughlin M."/>
            <person name="Godfrey J."/>
            <person name="Wilson R.M."/>
            <person name="Miner T."/>
            <person name="Farmer C."/>
            <person name="Delehaunty K."/>
            <person name="Cordes M."/>
            <person name="Minx P."/>
            <person name="Tomlinson C."/>
            <person name="Chen J."/>
            <person name="Wollam A."/>
            <person name="Pepin K.H."/>
            <person name="Bhonagiri V."/>
            <person name="Zhang X."/>
            <person name="Suruliraj S."/>
            <person name="Warren W."/>
            <person name="Mitreva M."/>
            <person name="Mardis E.R."/>
            <person name="Wilson R.K."/>
        </authorList>
    </citation>
    <scope>NUCLEOTIDE SEQUENCE [LARGE SCALE GENOMIC DNA]</scope>
    <source>
        <strain evidence="2 3">DSM 1785</strain>
    </source>
</reference>
<keyword evidence="1" id="KW-0472">Membrane</keyword>
<dbReference type="AlphaFoldDB" id="L1QDM5"/>
<dbReference type="HOGENOM" id="CLU_018243_0_0_9"/>
<evidence type="ECO:0000313" key="2">
    <source>
        <dbReference type="EMBL" id="EKY25775.1"/>
    </source>
</evidence>
<feature type="transmembrane region" description="Helical" evidence="1">
    <location>
        <begin position="395"/>
        <end position="416"/>
    </location>
</feature>
<dbReference type="Proteomes" id="UP000010420">
    <property type="component" value="Unassembled WGS sequence"/>
</dbReference>
<dbReference type="EMBL" id="AMEZ01000064">
    <property type="protein sequence ID" value="EKY25775.1"/>
    <property type="molecule type" value="Genomic_DNA"/>
</dbReference>
<keyword evidence="1" id="KW-0812">Transmembrane</keyword>
<name>L1QDM5_9CLOT</name>
<keyword evidence="3" id="KW-1185">Reference proteome</keyword>
<sequence length="804" mass="90446">MKWGSLMKKGKSKKIFSYILLIFIFNLIMPNIQVSANEKNSNYKVTIDYGIDGKYRAQKYMPIGINVENLSEDFNGEIEVRVASDSQGGYDAYAKEVNAKAGENINVSIPVKFIENSTKGTICLINNNKVVYEKELLLFSGRINDANVFTGLLTDDATALGYLGEISFNTSYSTAGKINTVNLNSDIIGNNYLNIDGLDLIIVNNYNMANLKKEQYDALNTWVNNGGTLLISAGANESKTINNIDKSFLNISSNGTNEKNVKLINESLNLILSSLNIDDANVVYGENGQELVYSKKKGSGEILITTFDIGTEPFISSKDASSLMQNILTPIFDKVYENITQNNYWNYSYGINSILNYIPVENILSTTTVVIILAIYAITVGIVLYLVLKMVKRRDLTWVILPVLAIAFTIFIYLIGGKMRVNDVILNSLNIISVNEDGKGEVNGYLGIGSKYKDNLVIEKDENLEMKYINSDNYYYGEAGNESITKLRVKTTYSNNNSYFTFSDTDASDIKTFKVKGEEVFIPKFEGDFNLKDGTLNGSIKNNLDTDVNRLLVVTGNNIWDLGQVKSGEEIKIENLKSSSTSGLESYSSIMTDEYYQSRWDKSKDENDPKYKYVLRYSNLLNVLSSNEYFNSISKIIAITDMPVEYGLNLGKKSVSKFNTTAIIQDIGINFKDDEGNINFPEGYFNPELNSLDNNAYVDSYNGFVYGQGEVIFDYKIDENIDIKEVTFKVGTDRWGYEYGRNGEYYIYNYKSNEYEKFLLSSGSYKVDEISNYTLNNVIKVKLEVNRDKEDSMAPKIVVKGVEK</sequence>
<keyword evidence="1" id="KW-1133">Transmembrane helix</keyword>
<dbReference type="PATRIC" id="fig|545697.3.peg.2319"/>
<gene>
    <name evidence="2" type="ORF">HMPREF0216_02357</name>
</gene>
<evidence type="ECO:0000256" key="1">
    <source>
        <dbReference type="SAM" id="Phobius"/>
    </source>
</evidence>
<feature type="transmembrane region" description="Helical" evidence="1">
    <location>
        <begin position="363"/>
        <end position="388"/>
    </location>
</feature>
<dbReference type="eggNOG" id="COG0318">
    <property type="taxonomic scope" value="Bacteria"/>
</dbReference>
<dbReference type="Gene3D" id="3.40.50.880">
    <property type="match status" value="1"/>
</dbReference>
<dbReference type="SUPFAM" id="SSF52317">
    <property type="entry name" value="Class I glutamine amidotransferase-like"/>
    <property type="match status" value="1"/>
</dbReference>
<protein>
    <submittedName>
        <fullName evidence="2">Uncharacterized protein</fullName>
    </submittedName>
</protein>
<evidence type="ECO:0000313" key="3">
    <source>
        <dbReference type="Proteomes" id="UP000010420"/>
    </source>
</evidence>
<organism evidence="2 3">
    <name type="scientific">Clostridium celatum DSM 1785</name>
    <dbReference type="NCBI Taxonomy" id="545697"/>
    <lineage>
        <taxon>Bacteria</taxon>
        <taxon>Bacillati</taxon>
        <taxon>Bacillota</taxon>
        <taxon>Clostridia</taxon>
        <taxon>Eubacteriales</taxon>
        <taxon>Clostridiaceae</taxon>
        <taxon>Clostridium</taxon>
    </lineage>
</organism>
<dbReference type="InterPro" id="IPR029062">
    <property type="entry name" value="Class_I_gatase-like"/>
</dbReference>
<proteinExistence type="predicted"/>
<dbReference type="STRING" id="545697.HMPREF0216_02357"/>
<accession>L1QDM5</accession>
<comment type="caution">
    <text evidence="2">The sequence shown here is derived from an EMBL/GenBank/DDBJ whole genome shotgun (WGS) entry which is preliminary data.</text>
</comment>
<dbReference type="CDD" id="cd03143">
    <property type="entry name" value="A4_beta-galactosidase_middle_domain"/>
    <property type="match status" value="1"/>
</dbReference>